<evidence type="ECO:0000259" key="8">
    <source>
        <dbReference type="PROSITE" id="PS50850"/>
    </source>
</evidence>
<keyword evidence="10" id="KW-1185">Reference proteome</keyword>
<evidence type="ECO:0000256" key="3">
    <source>
        <dbReference type="ARBA" id="ARBA00022692"/>
    </source>
</evidence>
<feature type="domain" description="Major facilitator superfamily (MFS) profile" evidence="8">
    <location>
        <begin position="24"/>
        <end position="481"/>
    </location>
</feature>
<keyword evidence="4" id="KW-0769">Symport</keyword>
<comment type="subcellular location">
    <subcellularLocation>
        <location evidence="1">Membrane</location>
        <topology evidence="1">Multi-pass membrane protein</topology>
    </subcellularLocation>
</comment>
<feature type="transmembrane region" description="Helical" evidence="7">
    <location>
        <begin position="430"/>
        <end position="449"/>
    </location>
</feature>
<dbReference type="FunFam" id="1.20.1250.20:FF:000003">
    <property type="entry name" value="Solute carrier family 17 member 3"/>
    <property type="match status" value="1"/>
</dbReference>
<comment type="caution">
    <text evidence="9">The sequence shown here is derived from an EMBL/GenBank/DDBJ whole genome shotgun (WGS) entry which is preliminary data.</text>
</comment>
<protein>
    <submittedName>
        <fullName evidence="9">Putative inorganic phosphate cotransporter</fullName>
    </submittedName>
</protein>
<dbReference type="InterPro" id="IPR036259">
    <property type="entry name" value="MFS_trans_sf"/>
</dbReference>
<dbReference type="GO" id="GO:0006820">
    <property type="term" value="P:monoatomic anion transport"/>
    <property type="evidence" value="ECO:0007669"/>
    <property type="project" value="TreeGrafter"/>
</dbReference>
<dbReference type="CDD" id="cd17318">
    <property type="entry name" value="MFS_SLC17"/>
    <property type="match status" value="1"/>
</dbReference>
<feature type="transmembrane region" description="Helical" evidence="7">
    <location>
        <begin position="376"/>
        <end position="395"/>
    </location>
</feature>
<dbReference type="InterPro" id="IPR020846">
    <property type="entry name" value="MFS_dom"/>
</dbReference>
<keyword evidence="2" id="KW-0813">Transport</keyword>
<feature type="transmembrane region" description="Helical" evidence="7">
    <location>
        <begin position="143"/>
        <end position="163"/>
    </location>
</feature>
<dbReference type="GO" id="GO:0016020">
    <property type="term" value="C:membrane"/>
    <property type="evidence" value="ECO:0007669"/>
    <property type="project" value="UniProtKB-SubCell"/>
</dbReference>
<dbReference type="PANTHER" id="PTHR11662:SF399">
    <property type="entry name" value="FI19708P1-RELATED"/>
    <property type="match status" value="1"/>
</dbReference>
<feature type="transmembrane region" description="Helical" evidence="7">
    <location>
        <begin position="295"/>
        <end position="316"/>
    </location>
</feature>
<evidence type="ECO:0000256" key="5">
    <source>
        <dbReference type="ARBA" id="ARBA00022989"/>
    </source>
</evidence>
<keyword evidence="5 7" id="KW-1133">Transmembrane helix</keyword>
<feature type="transmembrane region" description="Helical" evidence="7">
    <location>
        <begin position="169"/>
        <end position="191"/>
    </location>
</feature>
<evidence type="ECO:0000256" key="7">
    <source>
        <dbReference type="SAM" id="Phobius"/>
    </source>
</evidence>
<proteinExistence type="predicted"/>
<organism evidence="9 10">
    <name type="scientific">Orchesella cincta</name>
    <name type="common">Springtail</name>
    <name type="synonym">Podura cincta</name>
    <dbReference type="NCBI Taxonomy" id="48709"/>
    <lineage>
        <taxon>Eukaryota</taxon>
        <taxon>Metazoa</taxon>
        <taxon>Ecdysozoa</taxon>
        <taxon>Arthropoda</taxon>
        <taxon>Hexapoda</taxon>
        <taxon>Collembola</taxon>
        <taxon>Entomobryomorpha</taxon>
        <taxon>Entomobryoidea</taxon>
        <taxon>Orchesellidae</taxon>
        <taxon>Orchesellinae</taxon>
        <taxon>Orchesella</taxon>
    </lineage>
</organism>
<dbReference type="STRING" id="48709.A0A1D2NJP7"/>
<dbReference type="Pfam" id="PF07690">
    <property type="entry name" value="MFS_1"/>
    <property type="match status" value="1"/>
</dbReference>
<dbReference type="Gene3D" id="1.20.1250.20">
    <property type="entry name" value="MFS general substrate transporter like domains"/>
    <property type="match status" value="2"/>
</dbReference>
<evidence type="ECO:0000256" key="4">
    <source>
        <dbReference type="ARBA" id="ARBA00022847"/>
    </source>
</evidence>
<feature type="transmembrane region" description="Helical" evidence="7">
    <location>
        <begin position="203"/>
        <end position="226"/>
    </location>
</feature>
<evidence type="ECO:0000313" key="9">
    <source>
        <dbReference type="EMBL" id="ODN05442.1"/>
    </source>
</evidence>
<evidence type="ECO:0000256" key="1">
    <source>
        <dbReference type="ARBA" id="ARBA00004141"/>
    </source>
</evidence>
<dbReference type="InterPro" id="IPR011701">
    <property type="entry name" value="MFS"/>
</dbReference>
<dbReference type="EMBL" id="LJIJ01000023">
    <property type="protein sequence ID" value="ODN05442.1"/>
    <property type="molecule type" value="Genomic_DNA"/>
</dbReference>
<evidence type="ECO:0000313" key="10">
    <source>
        <dbReference type="Proteomes" id="UP000094527"/>
    </source>
</evidence>
<feature type="transmembrane region" description="Helical" evidence="7">
    <location>
        <begin position="336"/>
        <end position="355"/>
    </location>
</feature>
<feature type="transmembrane region" description="Helical" evidence="7">
    <location>
        <begin position="25"/>
        <end position="51"/>
    </location>
</feature>
<evidence type="ECO:0000256" key="6">
    <source>
        <dbReference type="ARBA" id="ARBA00023136"/>
    </source>
</evidence>
<name>A0A1D2NJP7_ORCCI</name>
<accession>A0A1D2NJP7</accession>
<dbReference type="OrthoDB" id="2985014at2759"/>
<feature type="transmembrane region" description="Helical" evidence="7">
    <location>
        <begin position="401"/>
        <end position="423"/>
    </location>
</feature>
<reference evidence="9 10" key="1">
    <citation type="journal article" date="2016" name="Genome Biol. Evol.">
        <title>Gene Family Evolution Reflects Adaptation to Soil Environmental Stressors in the Genome of the Collembolan Orchesella cincta.</title>
        <authorList>
            <person name="Faddeeva-Vakhrusheva A."/>
            <person name="Derks M.F."/>
            <person name="Anvar S.Y."/>
            <person name="Agamennone V."/>
            <person name="Suring W."/>
            <person name="Smit S."/>
            <person name="van Straalen N.M."/>
            <person name="Roelofs D."/>
        </authorList>
    </citation>
    <scope>NUCLEOTIDE SEQUENCE [LARGE SCALE GENOMIC DNA]</scope>
    <source>
        <tissue evidence="9">Mixed pool</tissue>
    </source>
</reference>
<feature type="transmembrane region" description="Helical" evidence="7">
    <location>
        <begin position="455"/>
        <end position="476"/>
    </location>
</feature>
<dbReference type="GO" id="GO:0015293">
    <property type="term" value="F:symporter activity"/>
    <property type="evidence" value="ECO:0007669"/>
    <property type="project" value="UniProtKB-KW"/>
</dbReference>
<sequence>MIPEDSVKPGSTDRKPSGWGTRHTVIAMGFWGFAMSYAMRVNLSIAIVAMVQRNDSSPTPPPAPHLTYTGLPLRDLSHDYRNNGSACPTSAPKHGESLIYSEDSGEFNWNEVEQGIILGSFFYGYMLTQLPGGIISQKYGGKWPLGLGIFITAVFALLTPIAARTHVSLLIIARIIQGLGEGLCTPAMHNLLGNWAPPQERGFMAGVTYSGTSFGTAVTLIGSGYIIHGDILGGWPGIFYICGIISVLWFVLWCFLVYDTPTAHPRISGDELYYIQSSIGSQVSKKKLATPWKSIFTSVPLWVIVVAHTGHTWGLYTLLTELPTYMRSVLNFDIKQNSWMSALPYAVMWLTAFLIPMTAEIMIKKNWLTTSSVRKICQIIAHVGAAFALIGASYSGCDTTLTIFLLTLAVALNGAAFAGFGVLMGITNTVANISGFIAPYVAGLLINGNSTLGRWQIVFYIAAAVYIFDTIIYIFFSSSDEQPWNRETIIPRLQSGSTEHLVTSEDIQQHAVTSDEEAVLVDHRNG</sequence>
<dbReference type="AlphaFoldDB" id="A0A1D2NJP7"/>
<dbReference type="SUPFAM" id="SSF103473">
    <property type="entry name" value="MFS general substrate transporter"/>
    <property type="match status" value="1"/>
</dbReference>
<dbReference type="InterPro" id="IPR050382">
    <property type="entry name" value="MFS_Na/Anion_cotransporter"/>
</dbReference>
<dbReference type="PROSITE" id="PS50850">
    <property type="entry name" value="MFS"/>
    <property type="match status" value="1"/>
</dbReference>
<gene>
    <name evidence="9" type="ORF">Ocin01_01282</name>
</gene>
<dbReference type="Proteomes" id="UP000094527">
    <property type="component" value="Unassembled WGS sequence"/>
</dbReference>
<dbReference type="OMA" id="RHIFGLM"/>
<evidence type="ECO:0000256" key="2">
    <source>
        <dbReference type="ARBA" id="ARBA00022448"/>
    </source>
</evidence>
<dbReference type="PANTHER" id="PTHR11662">
    <property type="entry name" value="SOLUTE CARRIER FAMILY 17"/>
    <property type="match status" value="1"/>
</dbReference>
<keyword evidence="3 7" id="KW-0812">Transmembrane</keyword>
<keyword evidence="6 7" id="KW-0472">Membrane</keyword>
<feature type="transmembrane region" description="Helical" evidence="7">
    <location>
        <begin position="238"/>
        <end position="258"/>
    </location>
</feature>